<protein>
    <submittedName>
        <fullName evidence="1">Uncharacterized protein</fullName>
    </submittedName>
</protein>
<accession>A0AAE3U8A4</accession>
<sequence length="191" mass="22810">MRTKTIKNVAIFFSFFLLLWGCEEFFRREIGGFAGSYPFVEYWEIEATEQEILVAIKELKQEDTLLQSPYDKELIPERNSEYDWDSPEMIEYSRKVQTDSLLPLPPKTDANTKGSYWLYIDFYYSDTREVVHTWTRPGFGGITTFALVSLNDRLINRDYWFLANKWEIHKFKKRIVDKIQEKIDKKREATS</sequence>
<organism evidence="1 2">
    <name type="scientific">Xanthocytophaga flava</name>
    <dbReference type="NCBI Taxonomy" id="3048013"/>
    <lineage>
        <taxon>Bacteria</taxon>
        <taxon>Pseudomonadati</taxon>
        <taxon>Bacteroidota</taxon>
        <taxon>Cytophagia</taxon>
        <taxon>Cytophagales</taxon>
        <taxon>Rhodocytophagaceae</taxon>
        <taxon>Xanthocytophaga</taxon>
    </lineage>
</organism>
<reference evidence="1" key="1">
    <citation type="submission" date="2023-05" db="EMBL/GenBank/DDBJ databases">
        <authorList>
            <person name="Zhang X."/>
        </authorList>
    </citation>
    <scope>NUCLEOTIDE SEQUENCE</scope>
    <source>
        <strain evidence="1">YF14B1</strain>
    </source>
</reference>
<comment type="caution">
    <text evidence="1">The sequence shown here is derived from an EMBL/GenBank/DDBJ whole genome shotgun (WGS) entry which is preliminary data.</text>
</comment>
<dbReference type="EMBL" id="JASJOS010000008">
    <property type="protein sequence ID" value="MDJ1482462.1"/>
    <property type="molecule type" value="Genomic_DNA"/>
</dbReference>
<name>A0AAE3U8A4_9BACT</name>
<evidence type="ECO:0000313" key="2">
    <source>
        <dbReference type="Proteomes" id="UP001241110"/>
    </source>
</evidence>
<dbReference type="RefSeq" id="WP_313981634.1">
    <property type="nucleotide sequence ID" value="NZ_JASJOS010000008.1"/>
</dbReference>
<gene>
    <name evidence="1" type="ORF">QNI16_18305</name>
</gene>
<dbReference type="AlphaFoldDB" id="A0AAE3U8A4"/>
<evidence type="ECO:0000313" key="1">
    <source>
        <dbReference type="EMBL" id="MDJ1482462.1"/>
    </source>
</evidence>
<proteinExistence type="predicted"/>
<dbReference type="Proteomes" id="UP001241110">
    <property type="component" value="Unassembled WGS sequence"/>
</dbReference>